<dbReference type="FunFam" id="3.30.450.20:FF:000085">
    <property type="entry name" value="PAS domain-containing protein tyrosine kinase family protein"/>
    <property type="match status" value="1"/>
</dbReference>
<feature type="compositionally biased region" description="Basic and acidic residues" evidence="15">
    <location>
        <begin position="28"/>
        <end position="38"/>
    </location>
</feature>
<dbReference type="Gene3D" id="3.30.200.20">
    <property type="entry name" value="Phosphorylase Kinase, domain 1"/>
    <property type="match status" value="1"/>
</dbReference>
<dbReference type="InterPro" id="IPR000719">
    <property type="entry name" value="Prot_kinase_dom"/>
</dbReference>
<feature type="compositionally biased region" description="Gly residues" evidence="15">
    <location>
        <begin position="90"/>
        <end position="103"/>
    </location>
</feature>
<feature type="region of interest" description="Disordered" evidence="15">
    <location>
        <begin position="28"/>
        <end position="105"/>
    </location>
</feature>
<dbReference type="CDD" id="cd13999">
    <property type="entry name" value="STKc_MAP3K-like"/>
    <property type="match status" value="1"/>
</dbReference>
<dbReference type="GO" id="GO:0016020">
    <property type="term" value="C:membrane"/>
    <property type="evidence" value="ECO:0007669"/>
    <property type="project" value="UniProtKB-SubCell"/>
</dbReference>
<evidence type="ECO:0000256" key="6">
    <source>
        <dbReference type="ARBA" id="ARBA00022679"/>
    </source>
</evidence>
<evidence type="ECO:0000256" key="16">
    <source>
        <dbReference type="SAM" id="Phobius"/>
    </source>
</evidence>
<dbReference type="FunFam" id="1.10.510.10:FF:000476">
    <property type="entry name" value="PAS domain-containing protein tyrosine kinase family protein"/>
    <property type="match status" value="1"/>
</dbReference>
<comment type="catalytic activity">
    <reaction evidence="13">
        <text>L-threonyl-[protein] + ATP = O-phospho-L-threonyl-[protein] + ADP + H(+)</text>
        <dbReference type="Rhea" id="RHEA:46608"/>
        <dbReference type="Rhea" id="RHEA-COMP:11060"/>
        <dbReference type="Rhea" id="RHEA-COMP:11605"/>
        <dbReference type="ChEBI" id="CHEBI:15378"/>
        <dbReference type="ChEBI" id="CHEBI:30013"/>
        <dbReference type="ChEBI" id="CHEBI:30616"/>
        <dbReference type="ChEBI" id="CHEBI:61977"/>
        <dbReference type="ChEBI" id="CHEBI:456216"/>
        <dbReference type="EC" id="2.7.11.1"/>
    </reaction>
</comment>
<dbReference type="InterPro" id="IPR035965">
    <property type="entry name" value="PAS-like_dom_sf"/>
</dbReference>
<proteinExistence type="predicted"/>
<dbReference type="CDD" id="cd00130">
    <property type="entry name" value="PAS"/>
    <property type="match status" value="1"/>
</dbReference>
<dbReference type="NCBIfam" id="TIGR00229">
    <property type="entry name" value="sensory_box"/>
    <property type="match status" value="1"/>
</dbReference>
<keyword evidence="8" id="KW-0418">Kinase</keyword>
<dbReference type="Pfam" id="PF07714">
    <property type="entry name" value="PK_Tyr_Ser-Thr"/>
    <property type="match status" value="1"/>
</dbReference>
<evidence type="ECO:0000256" key="14">
    <source>
        <dbReference type="ARBA" id="ARBA00048679"/>
    </source>
</evidence>
<dbReference type="PROSITE" id="PS50011">
    <property type="entry name" value="PROTEIN_KINASE_DOM"/>
    <property type="match status" value="1"/>
</dbReference>
<evidence type="ECO:0000256" key="3">
    <source>
        <dbReference type="ARBA" id="ARBA00022527"/>
    </source>
</evidence>
<evidence type="ECO:0000256" key="11">
    <source>
        <dbReference type="ARBA" id="ARBA00023136"/>
    </source>
</evidence>
<evidence type="ECO:0000256" key="12">
    <source>
        <dbReference type="ARBA" id="ARBA00023170"/>
    </source>
</evidence>
<dbReference type="InterPro" id="IPR001245">
    <property type="entry name" value="Ser-Thr/Tyr_kinase_cat_dom"/>
</dbReference>
<feature type="region of interest" description="Disordered" evidence="15">
    <location>
        <begin position="444"/>
        <end position="465"/>
    </location>
</feature>
<dbReference type="InterPro" id="IPR000014">
    <property type="entry name" value="PAS"/>
</dbReference>
<keyword evidence="5" id="KW-0716">Sensory transduction</keyword>
<dbReference type="GO" id="GO:0006355">
    <property type="term" value="P:regulation of DNA-templated transcription"/>
    <property type="evidence" value="ECO:0007669"/>
    <property type="project" value="InterPro"/>
</dbReference>
<feature type="compositionally biased region" description="Basic and acidic residues" evidence="15">
    <location>
        <begin position="311"/>
        <end position="320"/>
    </location>
</feature>
<dbReference type="InterPro" id="IPR013767">
    <property type="entry name" value="PAS_fold"/>
</dbReference>
<feature type="domain" description="PAS" evidence="18">
    <location>
        <begin position="108"/>
        <end position="179"/>
    </location>
</feature>
<dbReference type="GO" id="GO:0005524">
    <property type="term" value="F:ATP binding"/>
    <property type="evidence" value="ECO:0007669"/>
    <property type="project" value="UniProtKB-KW"/>
</dbReference>
<evidence type="ECO:0000256" key="1">
    <source>
        <dbReference type="ARBA" id="ARBA00004370"/>
    </source>
</evidence>
<evidence type="ECO:0000256" key="7">
    <source>
        <dbReference type="ARBA" id="ARBA00022741"/>
    </source>
</evidence>
<keyword evidence="16" id="KW-0812">Transmembrane</keyword>
<comment type="subcellular location">
    <subcellularLocation>
        <location evidence="1">Membrane</location>
    </subcellularLocation>
</comment>
<dbReference type="InterPro" id="IPR008271">
    <property type="entry name" value="Ser/Thr_kinase_AS"/>
</dbReference>
<evidence type="ECO:0000256" key="10">
    <source>
        <dbReference type="ARBA" id="ARBA00022991"/>
    </source>
</evidence>
<dbReference type="PROSITE" id="PS50112">
    <property type="entry name" value="PAS"/>
    <property type="match status" value="1"/>
</dbReference>
<dbReference type="FunFam" id="3.30.200.20:FF:000329">
    <property type="entry name" value="PAS domain-containing protein tyrosine kinase"/>
    <property type="match status" value="1"/>
</dbReference>
<evidence type="ECO:0000256" key="9">
    <source>
        <dbReference type="ARBA" id="ARBA00022840"/>
    </source>
</evidence>
<dbReference type="SUPFAM" id="SSF56112">
    <property type="entry name" value="Protein kinase-like (PK-like)"/>
    <property type="match status" value="1"/>
</dbReference>
<keyword evidence="10" id="KW-0157">Chromophore</keyword>
<feature type="region of interest" description="Disordered" evidence="15">
    <location>
        <begin position="290"/>
        <end position="347"/>
    </location>
</feature>
<evidence type="ECO:0000256" key="13">
    <source>
        <dbReference type="ARBA" id="ARBA00047899"/>
    </source>
</evidence>
<organism evidence="19 20">
    <name type="scientific">Brassica cretica</name>
    <name type="common">Mustard</name>
    <dbReference type="NCBI Taxonomy" id="69181"/>
    <lineage>
        <taxon>Eukaryota</taxon>
        <taxon>Viridiplantae</taxon>
        <taxon>Streptophyta</taxon>
        <taxon>Embryophyta</taxon>
        <taxon>Tracheophyta</taxon>
        <taxon>Spermatophyta</taxon>
        <taxon>Magnoliopsida</taxon>
        <taxon>eudicotyledons</taxon>
        <taxon>Gunneridae</taxon>
        <taxon>Pentapetalae</taxon>
        <taxon>rosids</taxon>
        <taxon>malvids</taxon>
        <taxon>Brassicales</taxon>
        <taxon>Brassicaceae</taxon>
        <taxon>Brassiceae</taxon>
        <taxon>Brassica</taxon>
    </lineage>
</organism>
<reference evidence="19" key="1">
    <citation type="submission" date="2019-12" db="EMBL/GenBank/DDBJ databases">
        <title>Genome sequencing and annotation of Brassica cretica.</title>
        <authorList>
            <person name="Studholme D.J."/>
            <person name="Sarris P."/>
        </authorList>
    </citation>
    <scope>NUCLEOTIDE SEQUENCE</scope>
    <source>
        <strain evidence="19">PFS-109/04</strain>
        <tissue evidence="19">Leaf</tissue>
    </source>
</reference>
<feature type="transmembrane region" description="Helical" evidence="16">
    <location>
        <begin position="683"/>
        <end position="704"/>
    </location>
</feature>
<evidence type="ECO:0000313" key="20">
    <source>
        <dbReference type="Proteomes" id="UP000712600"/>
    </source>
</evidence>
<evidence type="ECO:0000259" key="18">
    <source>
        <dbReference type="PROSITE" id="PS50112"/>
    </source>
</evidence>
<dbReference type="InterPro" id="IPR051681">
    <property type="entry name" value="Ser/Thr_Kinases-Pseudokinases"/>
</dbReference>
<keyword evidence="9" id="KW-0067">ATP-binding</keyword>
<dbReference type="PANTHER" id="PTHR44329">
    <property type="entry name" value="SERINE/THREONINE-PROTEIN KINASE TNNI3K-RELATED"/>
    <property type="match status" value="1"/>
</dbReference>
<keyword evidence="11 16" id="KW-0472">Membrane</keyword>
<dbReference type="GO" id="GO:0009881">
    <property type="term" value="F:photoreceptor activity"/>
    <property type="evidence" value="ECO:0007669"/>
    <property type="project" value="UniProtKB-KW"/>
</dbReference>
<evidence type="ECO:0000256" key="5">
    <source>
        <dbReference type="ARBA" id="ARBA00022606"/>
    </source>
</evidence>
<evidence type="ECO:0000256" key="15">
    <source>
        <dbReference type="SAM" id="MobiDB-lite"/>
    </source>
</evidence>
<evidence type="ECO:0000256" key="8">
    <source>
        <dbReference type="ARBA" id="ARBA00022777"/>
    </source>
</evidence>
<dbReference type="PROSITE" id="PS00108">
    <property type="entry name" value="PROTEIN_KINASE_ST"/>
    <property type="match status" value="1"/>
</dbReference>
<evidence type="ECO:0000259" key="17">
    <source>
        <dbReference type="PROSITE" id="PS50011"/>
    </source>
</evidence>
<dbReference type="PANTHER" id="PTHR44329:SF256">
    <property type="entry name" value="PAS DOMAIN-CONTAINING PROTEIN TYROSINE KINASE FAMILY PROTEIN"/>
    <property type="match status" value="1"/>
</dbReference>
<dbReference type="SMART" id="SM00091">
    <property type="entry name" value="PAS"/>
    <property type="match status" value="1"/>
</dbReference>
<protein>
    <recommendedName>
        <fullName evidence="2">non-specific serine/threonine protein kinase</fullName>
        <ecNumber evidence="2">2.7.11.1</ecNumber>
    </recommendedName>
</protein>
<dbReference type="Pfam" id="PF00989">
    <property type="entry name" value="PAS"/>
    <property type="match status" value="1"/>
</dbReference>
<dbReference type="Gene3D" id="1.10.510.10">
    <property type="entry name" value="Transferase(Phosphotransferase) domain 1"/>
    <property type="match status" value="1"/>
</dbReference>
<dbReference type="GO" id="GO:0004674">
    <property type="term" value="F:protein serine/threonine kinase activity"/>
    <property type="evidence" value="ECO:0007669"/>
    <property type="project" value="UniProtKB-KW"/>
</dbReference>
<evidence type="ECO:0000313" key="19">
    <source>
        <dbReference type="EMBL" id="KAF3599271.1"/>
    </source>
</evidence>
<comment type="caution">
    <text evidence="19">The sequence shown here is derived from an EMBL/GenBank/DDBJ whole genome shotgun (WGS) entry which is preliminary data.</text>
</comment>
<evidence type="ECO:0000256" key="4">
    <source>
        <dbReference type="ARBA" id="ARBA00022543"/>
    </source>
</evidence>
<keyword evidence="12" id="KW-0675">Receptor</keyword>
<dbReference type="Gene3D" id="3.30.450.20">
    <property type="entry name" value="PAS domain"/>
    <property type="match status" value="1"/>
</dbReference>
<keyword evidence="6" id="KW-0808">Transferase</keyword>
<dbReference type="SMART" id="SM00220">
    <property type="entry name" value="S_TKc"/>
    <property type="match status" value="1"/>
</dbReference>
<keyword evidence="16" id="KW-1133">Transmembrane helix</keyword>
<feature type="region of interest" description="Disordered" evidence="15">
    <location>
        <begin position="404"/>
        <end position="430"/>
    </location>
</feature>
<dbReference type="InterPro" id="IPR011009">
    <property type="entry name" value="Kinase-like_dom_sf"/>
</dbReference>
<dbReference type="SUPFAM" id="SSF55785">
    <property type="entry name" value="PYP-like sensor domain (PAS domain)"/>
    <property type="match status" value="1"/>
</dbReference>
<dbReference type="EC" id="2.7.11.1" evidence="2"/>
<dbReference type="EMBL" id="QGKX02000004">
    <property type="protein sequence ID" value="KAF3599271.1"/>
    <property type="molecule type" value="Genomic_DNA"/>
</dbReference>
<keyword evidence="4" id="KW-0600">Photoreceptor protein</keyword>
<keyword evidence="7" id="KW-0547">Nucleotide-binding</keyword>
<gene>
    <name evidence="19" type="ORF">F2Q69_00039078</name>
</gene>
<dbReference type="Proteomes" id="UP000712600">
    <property type="component" value="Unassembled WGS sequence"/>
</dbReference>
<dbReference type="AlphaFoldDB" id="A0A8S9SD20"/>
<evidence type="ECO:0000256" key="2">
    <source>
        <dbReference type="ARBA" id="ARBA00012513"/>
    </source>
</evidence>
<comment type="catalytic activity">
    <reaction evidence="14">
        <text>L-seryl-[protein] + ATP = O-phospho-L-seryl-[protein] + ADP + H(+)</text>
        <dbReference type="Rhea" id="RHEA:17989"/>
        <dbReference type="Rhea" id="RHEA-COMP:9863"/>
        <dbReference type="Rhea" id="RHEA-COMP:11604"/>
        <dbReference type="ChEBI" id="CHEBI:15378"/>
        <dbReference type="ChEBI" id="CHEBI:29999"/>
        <dbReference type="ChEBI" id="CHEBI:30616"/>
        <dbReference type="ChEBI" id="CHEBI:83421"/>
        <dbReference type="ChEBI" id="CHEBI:456216"/>
        <dbReference type="EC" id="2.7.11.1"/>
    </reaction>
</comment>
<sequence>METPPAEQLLKKILELEENQEHLKQEMSRLKVSTEIRQRSHSVSPHRPPRRNIGGDGGPSWRKSGAASFRHASPLRKDSRIQGPINLRAGVGGGPGGGGGGPSAGKFTDKQYLNILQSMAQAVHAFDLNMRIIFWNAMAEKLYGYSAAEALGENPINVIADDRDAAFAMNIARRCVRGESWTGEFPVKSKSGERFSAVTTCSPFYDDDGTLIGIICITSNTAPYLNPRISLAKLKAEDGETSFVPARNSFASKLGLDSKEAVISKLGLDSDQPIQTAIASKISNLASKVSNKVRSKMRAGESSSATLSEGGRGDSHHSDHGGVFGATHSDHRDDAASSGASTPRGDFVQSPFGVFTCNEEKFHSKPFKDSSDESDEKPAIHKVITSKAEEWMVKKGLSWPWKGNEQEGSKGRPTHSVWPWVQNGQGKDKTRQIIPSSVVKSESLAFESNKPATNNEGGSMWSSSLNATSTSSASSCGSTSSSVMNKIDDTDSDGLEYEILWEDLTIGEQIGQGSCGTVYHGLWFGSDVAVKVFSKQEYSEDVIQSFRQEVLLMKRLRHPNVLLFMGAVTSPPRLCIVSEFLPRGSLFRLLQRSASKLDWRRRIHMALDIARGMNYLHHCSPPIVHRDLKSSNLLVDKSWTVKVADFGLSRIKHETYLTTKSGKGTPQWMAPEVLRNESADEKYILVFCLVTFLCVIVLFGVVLWELATEKIPWETLNAMQVIGAVGFMNQRLEIPKDIDPLWIALMESCWHSDTKLRPTFQELMDKLREMQRKSTIQLQATRAALRDNSPLKDN</sequence>
<feature type="domain" description="Protein kinase" evidence="17">
    <location>
        <begin position="504"/>
        <end position="776"/>
    </location>
</feature>
<name>A0A8S9SD20_BRACR</name>
<accession>A0A8S9SD20</accession>
<keyword evidence="3" id="KW-0723">Serine/threonine-protein kinase</keyword>